<dbReference type="AlphaFoldDB" id="A0A9R1XIQ7"/>
<sequence>MFKFGSLVSPEWIGRHYITEIANTPKMKLRDMIADIKQRLRCVVSIGQVRRAKKWATELIEGKLTEHYARGLVEAVKDILPNVEHRQCARHVYANFKKAYTGLEFKKLFWAASMSCVESYFMRHMETIKKLSPSAYDYLMSRQPKTWCRAYFDRGYACEAVEN</sequence>
<name>A0A9R1XIQ7_LACSA</name>
<reference evidence="1 2" key="1">
    <citation type="journal article" date="2017" name="Nat. Commun.">
        <title>Genome assembly with in vitro proximity ligation data and whole-genome triplication in lettuce.</title>
        <authorList>
            <person name="Reyes-Chin-Wo S."/>
            <person name="Wang Z."/>
            <person name="Yang X."/>
            <person name="Kozik A."/>
            <person name="Arikit S."/>
            <person name="Song C."/>
            <person name="Xia L."/>
            <person name="Froenicke L."/>
            <person name="Lavelle D.O."/>
            <person name="Truco M.J."/>
            <person name="Xia R."/>
            <person name="Zhu S."/>
            <person name="Xu C."/>
            <person name="Xu H."/>
            <person name="Xu X."/>
            <person name="Cox K."/>
            <person name="Korf I."/>
            <person name="Meyers B.C."/>
            <person name="Michelmore R.W."/>
        </authorList>
    </citation>
    <scope>NUCLEOTIDE SEQUENCE [LARGE SCALE GENOMIC DNA]</scope>
    <source>
        <strain evidence="2">cv. Salinas</strain>
        <tissue evidence="1">Seedlings</tissue>
    </source>
</reference>
<dbReference type="Proteomes" id="UP000235145">
    <property type="component" value="Unassembled WGS sequence"/>
</dbReference>
<evidence type="ECO:0008006" key="3">
    <source>
        <dbReference type="Google" id="ProtNLM"/>
    </source>
</evidence>
<protein>
    <recommendedName>
        <fullName evidence="3">MULE transposase domain-containing protein</fullName>
    </recommendedName>
</protein>
<organism evidence="1 2">
    <name type="scientific">Lactuca sativa</name>
    <name type="common">Garden lettuce</name>
    <dbReference type="NCBI Taxonomy" id="4236"/>
    <lineage>
        <taxon>Eukaryota</taxon>
        <taxon>Viridiplantae</taxon>
        <taxon>Streptophyta</taxon>
        <taxon>Embryophyta</taxon>
        <taxon>Tracheophyta</taxon>
        <taxon>Spermatophyta</taxon>
        <taxon>Magnoliopsida</taxon>
        <taxon>eudicotyledons</taxon>
        <taxon>Gunneridae</taxon>
        <taxon>Pentapetalae</taxon>
        <taxon>asterids</taxon>
        <taxon>campanulids</taxon>
        <taxon>Asterales</taxon>
        <taxon>Asteraceae</taxon>
        <taxon>Cichorioideae</taxon>
        <taxon>Cichorieae</taxon>
        <taxon>Lactucinae</taxon>
        <taxon>Lactuca</taxon>
    </lineage>
</organism>
<dbReference type="EMBL" id="NBSK02000003">
    <property type="protein sequence ID" value="KAJ0216160.1"/>
    <property type="molecule type" value="Genomic_DNA"/>
</dbReference>
<proteinExistence type="predicted"/>
<accession>A0A9R1XIQ7</accession>
<dbReference type="PANTHER" id="PTHR31973:SF197">
    <property type="entry name" value="SWIM-TYPE DOMAIN-CONTAINING PROTEIN"/>
    <property type="match status" value="1"/>
</dbReference>
<evidence type="ECO:0000313" key="1">
    <source>
        <dbReference type="EMBL" id="KAJ0216160.1"/>
    </source>
</evidence>
<dbReference type="PANTHER" id="PTHR31973">
    <property type="entry name" value="POLYPROTEIN, PUTATIVE-RELATED"/>
    <property type="match status" value="1"/>
</dbReference>
<gene>
    <name evidence="1" type="ORF">LSAT_V11C300106670</name>
</gene>
<evidence type="ECO:0000313" key="2">
    <source>
        <dbReference type="Proteomes" id="UP000235145"/>
    </source>
</evidence>
<comment type="caution">
    <text evidence="1">The sequence shown here is derived from an EMBL/GenBank/DDBJ whole genome shotgun (WGS) entry which is preliminary data.</text>
</comment>
<keyword evidence="2" id="KW-1185">Reference proteome</keyword>